<dbReference type="Proteomes" id="UP000752696">
    <property type="component" value="Unassembled WGS sequence"/>
</dbReference>
<evidence type="ECO:0000313" key="2">
    <source>
        <dbReference type="Proteomes" id="UP000752696"/>
    </source>
</evidence>
<accession>A0A6V7HEV3</accession>
<dbReference type="EMBL" id="CAJDYZ010011016">
    <property type="protein sequence ID" value="CAD1478800.1"/>
    <property type="molecule type" value="Genomic_DNA"/>
</dbReference>
<sequence>NINMHKYQIEIVKEEIILTQQSQGSLFFFGRMNITEKGSRELNMTGWNFRDGACNLKLRRDESYFTKRKQNESIPQAKYFVYPNFVDKNTSTFHMKEAKKARLCYPIFNKNIRIPKKLPFVKNRKYDSKY</sequence>
<organism evidence="1 2">
    <name type="scientific">Heterotrigona itama</name>
    <dbReference type="NCBI Taxonomy" id="395501"/>
    <lineage>
        <taxon>Eukaryota</taxon>
        <taxon>Metazoa</taxon>
        <taxon>Ecdysozoa</taxon>
        <taxon>Arthropoda</taxon>
        <taxon>Hexapoda</taxon>
        <taxon>Insecta</taxon>
        <taxon>Pterygota</taxon>
        <taxon>Neoptera</taxon>
        <taxon>Endopterygota</taxon>
        <taxon>Hymenoptera</taxon>
        <taxon>Apocrita</taxon>
        <taxon>Aculeata</taxon>
        <taxon>Apoidea</taxon>
        <taxon>Anthophila</taxon>
        <taxon>Apidae</taxon>
        <taxon>Heterotrigona</taxon>
    </lineage>
</organism>
<proteinExistence type="predicted"/>
<comment type="caution">
    <text evidence="1">The sequence shown here is derived from an EMBL/GenBank/DDBJ whole genome shotgun (WGS) entry which is preliminary data.</text>
</comment>
<dbReference type="AlphaFoldDB" id="A0A6V7HEV3"/>
<gene>
    <name evidence="1" type="ORF">MHI_LOCUS825782</name>
</gene>
<name>A0A6V7HEV3_9HYME</name>
<protein>
    <submittedName>
        <fullName evidence="1">Uncharacterized protein</fullName>
    </submittedName>
</protein>
<keyword evidence="2" id="KW-1185">Reference proteome</keyword>
<evidence type="ECO:0000313" key="1">
    <source>
        <dbReference type="EMBL" id="CAD1478800.1"/>
    </source>
</evidence>
<feature type="non-terminal residue" evidence="1">
    <location>
        <position position="130"/>
    </location>
</feature>
<feature type="non-terminal residue" evidence="1">
    <location>
        <position position="1"/>
    </location>
</feature>
<reference evidence="1" key="1">
    <citation type="submission" date="2020-07" db="EMBL/GenBank/DDBJ databases">
        <authorList>
            <person name="Nazaruddin N."/>
        </authorList>
    </citation>
    <scope>NUCLEOTIDE SEQUENCE</scope>
</reference>
<dbReference type="OrthoDB" id="10516250at2759"/>